<evidence type="ECO:0000313" key="1">
    <source>
        <dbReference type="EMBL" id="GAH61772.1"/>
    </source>
</evidence>
<feature type="non-terminal residue" evidence="1">
    <location>
        <position position="1"/>
    </location>
</feature>
<sequence>AELYNTSNVTVRARVKEHWGITFFEATLLFRIFKIMDESYLGTLIRDRLSVEDIERLFYIKLIFEGHTPTSISKYFGFTRTAISNRIKKSLGMTFNVARDVYFYKPRIIKAIKDDTRNTVDIAN</sequence>
<organism evidence="1">
    <name type="scientific">marine sediment metagenome</name>
    <dbReference type="NCBI Taxonomy" id="412755"/>
    <lineage>
        <taxon>unclassified sequences</taxon>
        <taxon>metagenomes</taxon>
        <taxon>ecological metagenomes</taxon>
    </lineage>
</organism>
<proteinExistence type="predicted"/>
<comment type="caution">
    <text evidence="1">The sequence shown here is derived from an EMBL/GenBank/DDBJ whole genome shotgun (WGS) entry which is preliminary data.</text>
</comment>
<name>X1GX71_9ZZZZ</name>
<accession>X1GX71</accession>
<dbReference type="EMBL" id="BARU01017767">
    <property type="protein sequence ID" value="GAH61772.1"/>
    <property type="molecule type" value="Genomic_DNA"/>
</dbReference>
<gene>
    <name evidence="1" type="ORF">S03H2_29430</name>
</gene>
<dbReference type="AlphaFoldDB" id="X1GX71"/>
<reference evidence="1" key="1">
    <citation type="journal article" date="2014" name="Front. Microbiol.">
        <title>High frequency of phylogenetically diverse reductive dehalogenase-homologous genes in deep subseafloor sedimentary metagenomes.</title>
        <authorList>
            <person name="Kawai M."/>
            <person name="Futagami T."/>
            <person name="Toyoda A."/>
            <person name="Takaki Y."/>
            <person name="Nishi S."/>
            <person name="Hori S."/>
            <person name="Arai W."/>
            <person name="Tsubouchi T."/>
            <person name="Morono Y."/>
            <person name="Uchiyama I."/>
            <person name="Ito T."/>
            <person name="Fujiyama A."/>
            <person name="Inagaki F."/>
            <person name="Takami H."/>
        </authorList>
    </citation>
    <scope>NUCLEOTIDE SEQUENCE</scope>
    <source>
        <strain evidence="1">Expedition CK06-06</strain>
    </source>
</reference>
<protein>
    <recommendedName>
        <fullName evidence="2">HTH araC/xylS-type domain-containing protein</fullName>
    </recommendedName>
</protein>
<evidence type="ECO:0008006" key="2">
    <source>
        <dbReference type="Google" id="ProtNLM"/>
    </source>
</evidence>